<evidence type="ECO:0000313" key="3">
    <source>
        <dbReference type="EnsemblMetazoa" id="HelroP162807"/>
    </source>
</evidence>
<dbReference type="GeneID" id="20199769"/>
<dbReference type="EMBL" id="KB097143">
    <property type="protein sequence ID" value="ESN99288.1"/>
    <property type="molecule type" value="Genomic_DNA"/>
</dbReference>
<evidence type="ECO:0000256" key="1">
    <source>
        <dbReference type="SAM" id="SignalP"/>
    </source>
</evidence>
<evidence type="ECO:0000313" key="4">
    <source>
        <dbReference type="Proteomes" id="UP000015101"/>
    </source>
</evidence>
<reference evidence="3" key="3">
    <citation type="submission" date="2015-06" db="UniProtKB">
        <authorList>
            <consortium name="EnsemblMetazoa"/>
        </authorList>
    </citation>
    <scope>IDENTIFICATION</scope>
</reference>
<dbReference type="EMBL" id="AMQM01001180">
    <property type="status" value="NOT_ANNOTATED_CDS"/>
    <property type="molecule type" value="Genomic_DNA"/>
</dbReference>
<dbReference type="CTD" id="20199769"/>
<dbReference type="HOGENOM" id="CLU_1116777_0_0_1"/>
<dbReference type="AlphaFoldDB" id="T1ET69"/>
<reference evidence="4" key="1">
    <citation type="submission" date="2012-12" db="EMBL/GenBank/DDBJ databases">
        <authorList>
            <person name="Hellsten U."/>
            <person name="Grimwood J."/>
            <person name="Chapman J.A."/>
            <person name="Shapiro H."/>
            <person name="Aerts A."/>
            <person name="Otillar R.P."/>
            <person name="Terry A.Y."/>
            <person name="Boore J.L."/>
            <person name="Simakov O."/>
            <person name="Marletaz F."/>
            <person name="Cho S.-J."/>
            <person name="Edsinger-Gonzales E."/>
            <person name="Havlak P."/>
            <person name="Kuo D.-H."/>
            <person name="Larsson T."/>
            <person name="Lv J."/>
            <person name="Arendt D."/>
            <person name="Savage R."/>
            <person name="Osoegawa K."/>
            <person name="de Jong P."/>
            <person name="Lindberg D.R."/>
            <person name="Seaver E.C."/>
            <person name="Weisblat D.A."/>
            <person name="Putnam N.H."/>
            <person name="Grigoriev I.V."/>
            <person name="Rokhsar D.S."/>
        </authorList>
    </citation>
    <scope>NUCLEOTIDE SEQUENCE</scope>
</reference>
<dbReference type="Proteomes" id="UP000015101">
    <property type="component" value="Unassembled WGS sequence"/>
</dbReference>
<dbReference type="InParanoid" id="T1ET69"/>
<protein>
    <recommendedName>
        <fullName evidence="5">Apple domain-containing protein</fullName>
    </recommendedName>
</protein>
<feature type="signal peptide" evidence="1">
    <location>
        <begin position="1"/>
        <end position="20"/>
    </location>
</feature>
<keyword evidence="1" id="KW-0732">Signal</keyword>
<name>T1ET69_HELRO</name>
<accession>T1ET69</accession>
<keyword evidence="4" id="KW-1185">Reference proteome</keyword>
<organism evidence="3 4">
    <name type="scientific">Helobdella robusta</name>
    <name type="common">Californian leech</name>
    <dbReference type="NCBI Taxonomy" id="6412"/>
    <lineage>
        <taxon>Eukaryota</taxon>
        <taxon>Metazoa</taxon>
        <taxon>Spiralia</taxon>
        <taxon>Lophotrochozoa</taxon>
        <taxon>Annelida</taxon>
        <taxon>Clitellata</taxon>
        <taxon>Hirudinea</taxon>
        <taxon>Rhynchobdellida</taxon>
        <taxon>Glossiphoniidae</taxon>
        <taxon>Helobdella</taxon>
    </lineage>
</organism>
<proteinExistence type="predicted"/>
<dbReference type="RefSeq" id="XP_009023153.1">
    <property type="nucleotide sequence ID" value="XM_009024905.1"/>
</dbReference>
<gene>
    <name evidence="3" type="primary">20199769</name>
    <name evidence="2" type="ORF">HELRODRAFT_162807</name>
</gene>
<evidence type="ECO:0000313" key="2">
    <source>
        <dbReference type="EMBL" id="ESN99288.1"/>
    </source>
</evidence>
<feature type="chain" id="PRO_5010980065" description="Apple domain-containing protein" evidence="1">
    <location>
        <begin position="21"/>
        <end position="249"/>
    </location>
</feature>
<dbReference type="EnsemblMetazoa" id="HelroT162807">
    <property type="protein sequence ID" value="HelroP162807"/>
    <property type="gene ID" value="HelroG162807"/>
</dbReference>
<dbReference type="KEGG" id="hro:HELRODRAFT_162807"/>
<sequence>MSRLISFIIVMAVLICRGTAQFPDMTFNSFCPLTSLETQPAVYSDRSPVSKPDISSFLTCAMECFTTSSDNCLAFTFKKESCWWHKSLAPNISTFVQTPENSSSTFYKEIAQAVVQNFFFVICWGAFGQRNIVCPLNFFLNFEFVRRCLYSLSYDMLCDEKEIAQAVVQNFFFVICWGAFGQRNDSCPPLSCLYSLSYVMLCDEGLYRPLFKSRERNKHMILMLTANKNYCSAKPLLNESTAIIKCVHN</sequence>
<evidence type="ECO:0008006" key="5">
    <source>
        <dbReference type="Google" id="ProtNLM"/>
    </source>
</evidence>
<reference evidence="2 4" key="2">
    <citation type="journal article" date="2013" name="Nature">
        <title>Insights into bilaterian evolution from three spiralian genomes.</title>
        <authorList>
            <person name="Simakov O."/>
            <person name="Marletaz F."/>
            <person name="Cho S.J."/>
            <person name="Edsinger-Gonzales E."/>
            <person name="Havlak P."/>
            <person name="Hellsten U."/>
            <person name="Kuo D.H."/>
            <person name="Larsson T."/>
            <person name="Lv J."/>
            <person name="Arendt D."/>
            <person name="Savage R."/>
            <person name="Osoegawa K."/>
            <person name="de Jong P."/>
            <person name="Grimwood J."/>
            <person name="Chapman J.A."/>
            <person name="Shapiro H."/>
            <person name="Aerts A."/>
            <person name="Otillar R.P."/>
            <person name="Terry A.Y."/>
            <person name="Boore J.L."/>
            <person name="Grigoriev I.V."/>
            <person name="Lindberg D.R."/>
            <person name="Seaver E.C."/>
            <person name="Weisblat D.A."/>
            <person name="Putnam N.H."/>
            <person name="Rokhsar D.S."/>
        </authorList>
    </citation>
    <scope>NUCLEOTIDE SEQUENCE</scope>
</reference>